<dbReference type="Proteomes" id="UP000058925">
    <property type="component" value="Chromosome"/>
</dbReference>
<protein>
    <submittedName>
        <fullName evidence="2">Uncharacterized protein</fullName>
    </submittedName>
</protein>
<keyword evidence="3" id="KW-1185">Reference proteome</keyword>
<organism evidence="2 3">
    <name type="scientific">Candidatus Nitrosocosmicus oleophilus</name>
    <dbReference type="NCBI Taxonomy" id="1353260"/>
    <lineage>
        <taxon>Archaea</taxon>
        <taxon>Nitrososphaerota</taxon>
        <taxon>Nitrososphaeria</taxon>
        <taxon>Nitrososphaerales</taxon>
        <taxon>Nitrososphaeraceae</taxon>
        <taxon>Candidatus Nitrosocosmicus</taxon>
    </lineage>
</organism>
<evidence type="ECO:0000313" key="2">
    <source>
        <dbReference type="EMBL" id="ALI34770.1"/>
    </source>
</evidence>
<dbReference type="EMBL" id="CP012850">
    <property type="protein sequence ID" value="ALI34770.1"/>
    <property type="molecule type" value="Genomic_DNA"/>
</dbReference>
<proteinExistence type="predicted"/>
<gene>
    <name evidence="2" type="ORF">NMY3_00558</name>
</gene>
<feature type="transmembrane region" description="Helical" evidence="1">
    <location>
        <begin position="215"/>
        <end position="238"/>
    </location>
</feature>
<evidence type="ECO:0000256" key="1">
    <source>
        <dbReference type="SAM" id="Phobius"/>
    </source>
</evidence>
<accession>A0A654LVE2</accession>
<dbReference type="KEGG" id="taa:NMY3_00558"/>
<evidence type="ECO:0000313" key="3">
    <source>
        <dbReference type="Proteomes" id="UP000058925"/>
    </source>
</evidence>
<sequence>MISEERIRQVEEFIERNPGSHTESIVEAMKSLSSRMVVYKIIGELKNTGRIVQVRENRREILYFSNDKSEYILIKRQIDVFKKSYSDLIKKSFDHPLVANTVKILSNTVDHKDKVKTRENLQILKSIPFEYLIAEENYKVIRLAVGKIEYLYSNLYNSLYHPSIYKFAANKTMIKSEEINQIAREIDSITIKIRPVIDKYYEVVKSSIYSRIHFWIIYIFLMFVHLINLRSVSIWPYIVKDMKEQGKALEILNKLSYDEILEINSTIIKSFSDKGNLFSEMQEIIESTRSTFQFVEKQSIMQMSCDFKSINLDKEFEVVMKSLRKISNDDKSIISLEFYLQKINEFCAEVLNSKSFR</sequence>
<keyword evidence="1" id="KW-1133">Transmembrane helix</keyword>
<keyword evidence="1" id="KW-0812">Transmembrane</keyword>
<dbReference type="AlphaFoldDB" id="A0A654LVE2"/>
<reference evidence="3" key="1">
    <citation type="submission" date="2015-10" db="EMBL/GenBank/DDBJ databases">
        <title>Niche specialization of a soil ammonia-oxidizing archaeon, Candidatus Nitrosocosmicus oleophilus.</title>
        <authorList>
            <person name="Jung M.-Y."/>
            <person name="Rhee S.-K."/>
        </authorList>
    </citation>
    <scope>NUCLEOTIDE SEQUENCE [LARGE SCALE GENOMIC DNA]</scope>
    <source>
        <strain evidence="3">MY3</strain>
    </source>
</reference>
<keyword evidence="1" id="KW-0472">Membrane</keyword>
<name>A0A654LVE2_9ARCH</name>